<dbReference type="Proteomes" id="UP000807469">
    <property type="component" value="Unassembled WGS sequence"/>
</dbReference>
<evidence type="ECO:0000313" key="1">
    <source>
        <dbReference type="EMBL" id="KAF9471513.1"/>
    </source>
</evidence>
<sequence>MYTYTIASLRRIKCLHFKRTLAEAAQQGLSHLGTVLPESGICLISSAVHGHDARVTARVFHEVAAGGAYVGGMHFYLDGTPATFRKKIDLQKGDVGFSKKYKGWNERCAIEILRCSEILYIYFLGNLLYHNLKSPPVRKVPGMPPLTSAWTVLEKTSIK</sequence>
<organism evidence="1 2">
    <name type="scientific">Pholiota conissans</name>
    <dbReference type="NCBI Taxonomy" id="109636"/>
    <lineage>
        <taxon>Eukaryota</taxon>
        <taxon>Fungi</taxon>
        <taxon>Dikarya</taxon>
        <taxon>Basidiomycota</taxon>
        <taxon>Agaricomycotina</taxon>
        <taxon>Agaricomycetes</taxon>
        <taxon>Agaricomycetidae</taxon>
        <taxon>Agaricales</taxon>
        <taxon>Agaricineae</taxon>
        <taxon>Strophariaceae</taxon>
        <taxon>Pholiota</taxon>
    </lineage>
</organism>
<accession>A0A9P5YKI8</accession>
<evidence type="ECO:0000313" key="2">
    <source>
        <dbReference type="Proteomes" id="UP000807469"/>
    </source>
</evidence>
<protein>
    <submittedName>
        <fullName evidence="1">Uncharacterized protein</fullName>
    </submittedName>
</protein>
<comment type="caution">
    <text evidence="1">The sequence shown here is derived from an EMBL/GenBank/DDBJ whole genome shotgun (WGS) entry which is preliminary data.</text>
</comment>
<reference evidence="1" key="1">
    <citation type="submission" date="2020-11" db="EMBL/GenBank/DDBJ databases">
        <authorList>
            <consortium name="DOE Joint Genome Institute"/>
            <person name="Ahrendt S."/>
            <person name="Riley R."/>
            <person name="Andreopoulos W."/>
            <person name="Labutti K."/>
            <person name="Pangilinan J."/>
            <person name="Ruiz-Duenas F.J."/>
            <person name="Barrasa J.M."/>
            <person name="Sanchez-Garcia M."/>
            <person name="Camarero S."/>
            <person name="Miyauchi S."/>
            <person name="Serrano A."/>
            <person name="Linde D."/>
            <person name="Babiker R."/>
            <person name="Drula E."/>
            <person name="Ayuso-Fernandez I."/>
            <person name="Pacheco R."/>
            <person name="Padilla G."/>
            <person name="Ferreira P."/>
            <person name="Barriuso J."/>
            <person name="Kellner H."/>
            <person name="Castanera R."/>
            <person name="Alfaro M."/>
            <person name="Ramirez L."/>
            <person name="Pisabarro A.G."/>
            <person name="Kuo A."/>
            <person name="Tritt A."/>
            <person name="Lipzen A."/>
            <person name="He G."/>
            <person name="Yan M."/>
            <person name="Ng V."/>
            <person name="Cullen D."/>
            <person name="Martin F."/>
            <person name="Rosso M.-N."/>
            <person name="Henrissat B."/>
            <person name="Hibbett D."/>
            <person name="Martinez A.T."/>
            <person name="Grigoriev I.V."/>
        </authorList>
    </citation>
    <scope>NUCLEOTIDE SEQUENCE</scope>
    <source>
        <strain evidence="1">CIRM-BRFM 674</strain>
    </source>
</reference>
<name>A0A9P5YKI8_9AGAR</name>
<dbReference type="EMBL" id="MU155673">
    <property type="protein sequence ID" value="KAF9471513.1"/>
    <property type="molecule type" value="Genomic_DNA"/>
</dbReference>
<proteinExistence type="predicted"/>
<gene>
    <name evidence="1" type="ORF">BDN70DRAFT_901300</name>
</gene>
<dbReference type="AlphaFoldDB" id="A0A9P5YKI8"/>
<keyword evidence="2" id="KW-1185">Reference proteome</keyword>
<dbReference type="OrthoDB" id="3105789at2759"/>